<dbReference type="InterPro" id="IPR026278">
    <property type="entry name" value="KhtT"/>
</dbReference>
<dbReference type="AlphaFoldDB" id="A0A0K9YQB6"/>
<evidence type="ECO:0000313" key="3">
    <source>
        <dbReference type="EMBL" id="KNB70866.1"/>
    </source>
</evidence>
<dbReference type="Proteomes" id="UP000036834">
    <property type="component" value="Unassembled WGS sequence"/>
</dbReference>
<reference evidence="3" key="2">
    <citation type="submission" date="2015-07" db="EMBL/GenBank/DDBJ databases">
        <title>MeaNS - Measles Nucleotide Surveillance Program.</title>
        <authorList>
            <person name="Tran T."/>
            <person name="Druce J."/>
        </authorList>
    </citation>
    <scope>NUCLEOTIDE SEQUENCE</scope>
    <source>
        <strain evidence="3">DSM 9887</strain>
    </source>
</reference>
<evidence type="ECO:0000313" key="4">
    <source>
        <dbReference type="Proteomes" id="UP000036834"/>
    </source>
</evidence>
<name>A0A0K9YQB6_9BACL</name>
<evidence type="ECO:0000259" key="1">
    <source>
        <dbReference type="PROSITE" id="PS51202"/>
    </source>
</evidence>
<dbReference type="EMBL" id="BJON01000002">
    <property type="protein sequence ID" value="GED66910.1"/>
    <property type="molecule type" value="Genomic_DNA"/>
</dbReference>
<dbReference type="PIRSF" id="PIRSF005028">
    <property type="entry name" value="KhtT"/>
    <property type="match status" value="1"/>
</dbReference>
<dbReference type="InterPro" id="IPR006037">
    <property type="entry name" value="RCK_C"/>
</dbReference>
<dbReference type="PANTHER" id="PTHR30445:SF8">
    <property type="entry name" value="K(+)_H(+) ANTIPORTER SUBUNIT KHTT"/>
    <property type="match status" value="1"/>
</dbReference>
<dbReference type="RefSeq" id="WP_049739896.1">
    <property type="nucleotide sequence ID" value="NZ_BEXF01000006.1"/>
</dbReference>
<comment type="caution">
    <text evidence="3">The sequence shown here is derived from an EMBL/GenBank/DDBJ whole genome shotgun (WGS) entry which is preliminary data.</text>
</comment>
<dbReference type="EMBL" id="LGIQ01000009">
    <property type="protein sequence ID" value="KNB70866.1"/>
    <property type="molecule type" value="Genomic_DNA"/>
</dbReference>
<sequence>MFNIRESDLPGIGRKYQIETRAGDKLIIVIHDDGRREIYHFDKDDWDESISMITLDDEEARQMAGIVGGMTYMPKALETIEMALDELVIEWYKIEPGSDCIGKTIGELDIRQKTGATVIAIIEKDQKQKVSPGPDSVIAAGVTLVVAGERKQVKALKATLIKGGA</sequence>
<dbReference type="PROSITE" id="PS51202">
    <property type="entry name" value="RCK_C"/>
    <property type="match status" value="1"/>
</dbReference>
<dbReference type="SUPFAM" id="SSF116726">
    <property type="entry name" value="TrkA C-terminal domain-like"/>
    <property type="match status" value="1"/>
</dbReference>
<dbReference type="InterPro" id="IPR036721">
    <property type="entry name" value="RCK_C_sf"/>
</dbReference>
<dbReference type="InterPro" id="IPR058776">
    <property type="entry name" value="KhtT-like_N"/>
</dbReference>
<dbReference type="Proteomes" id="UP000319578">
    <property type="component" value="Unassembled WGS sequence"/>
</dbReference>
<dbReference type="STRING" id="54915.ADS79_18655"/>
<dbReference type="Pfam" id="PF02080">
    <property type="entry name" value="TrkA_C"/>
    <property type="match status" value="1"/>
</dbReference>
<dbReference type="PANTHER" id="PTHR30445">
    <property type="entry name" value="K(+)_H(+) ANTIPORTER SUBUNIT KHTT"/>
    <property type="match status" value="1"/>
</dbReference>
<evidence type="ECO:0000313" key="2">
    <source>
        <dbReference type="EMBL" id="GED66910.1"/>
    </source>
</evidence>
<dbReference type="InterPro" id="IPR050144">
    <property type="entry name" value="AAE_transporter"/>
</dbReference>
<dbReference type="PATRIC" id="fig|54915.3.peg.2828"/>
<evidence type="ECO:0000313" key="5">
    <source>
        <dbReference type="Proteomes" id="UP000319578"/>
    </source>
</evidence>
<reference evidence="4" key="1">
    <citation type="submission" date="2015-07" db="EMBL/GenBank/DDBJ databases">
        <title>Genome sequencing project for genomic taxonomy and phylogenomics of Bacillus-like bacteria.</title>
        <authorList>
            <person name="Liu B."/>
            <person name="Wang J."/>
            <person name="Zhu Y."/>
            <person name="Liu G."/>
            <person name="Chen Q."/>
            <person name="Chen Z."/>
            <person name="Lan J."/>
            <person name="Che J."/>
            <person name="Ge C."/>
            <person name="Shi H."/>
            <person name="Pan Z."/>
            <person name="Liu X."/>
        </authorList>
    </citation>
    <scope>NUCLEOTIDE SEQUENCE [LARGE SCALE GENOMIC DNA]</scope>
    <source>
        <strain evidence="4">DSM 9887</strain>
    </source>
</reference>
<protein>
    <submittedName>
        <fullName evidence="3">K(+)/H(+) antiporter subunit KhtT</fullName>
    </submittedName>
    <submittedName>
        <fullName evidence="2">Potassium transporter</fullName>
    </submittedName>
</protein>
<keyword evidence="5" id="KW-1185">Reference proteome</keyword>
<organism evidence="3 4">
    <name type="scientific">Brevibacillus reuszeri</name>
    <dbReference type="NCBI Taxonomy" id="54915"/>
    <lineage>
        <taxon>Bacteria</taxon>
        <taxon>Bacillati</taxon>
        <taxon>Bacillota</taxon>
        <taxon>Bacilli</taxon>
        <taxon>Bacillales</taxon>
        <taxon>Paenibacillaceae</taxon>
        <taxon>Brevibacillus</taxon>
    </lineage>
</organism>
<dbReference type="GO" id="GO:0006813">
    <property type="term" value="P:potassium ion transport"/>
    <property type="evidence" value="ECO:0007669"/>
    <property type="project" value="InterPro"/>
</dbReference>
<dbReference type="Gene3D" id="3.30.70.1450">
    <property type="entry name" value="Regulator of K+ conductance, C-terminal domain"/>
    <property type="match status" value="1"/>
</dbReference>
<dbReference type="OrthoDB" id="67547at2"/>
<proteinExistence type="predicted"/>
<feature type="domain" description="RCK C-terminal" evidence="1">
    <location>
        <begin position="77"/>
        <end position="162"/>
    </location>
</feature>
<reference evidence="2 5" key="3">
    <citation type="submission" date="2019-06" db="EMBL/GenBank/DDBJ databases">
        <title>Whole genome shotgun sequence of Brevibacillus reuszeri NBRC 15719.</title>
        <authorList>
            <person name="Hosoyama A."/>
            <person name="Uohara A."/>
            <person name="Ohji S."/>
            <person name="Ichikawa N."/>
        </authorList>
    </citation>
    <scope>NUCLEOTIDE SEQUENCE [LARGE SCALE GENOMIC DNA]</scope>
    <source>
        <strain evidence="2 5">NBRC 15719</strain>
    </source>
</reference>
<gene>
    <name evidence="3" type="ORF">ADS79_18655</name>
    <name evidence="2" type="ORF">BRE01_06120</name>
</gene>
<dbReference type="GO" id="GO:0008324">
    <property type="term" value="F:monoatomic cation transmembrane transporter activity"/>
    <property type="evidence" value="ECO:0007669"/>
    <property type="project" value="InterPro"/>
</dbReference>
<accession>A0A0K9YQB6</accession>
<dbReference type="Pfam" id="PF25991">
    <property type="entry name" value="KhtT_N"/>
    <property type="match status" value="1"/>
</dbReference>